<evidence type="ECO:0000313" key="2">
    <source>
        <dbReference type="Proteomes" id="UP001207468"/>
    </source>
</evidence>
<sequence length="260" mass="30055">MSVRRKYEAILDFFDQDEPSAVPRVIEPTPEFFGLTSKSWPKFKAEIDKLRSKSTDPGVSYKVFFFGRHGQAFHNFAFEKYGRVSGKWALKDGDGTLIWGPDPRLTETGEEQARNAHAAWEREIARDIQVPQRFYCSPLTRALRTLELTFPLVHPQPIVLENCREHNSGHTCDKRRTQSALQDEFPNFVFEEGFEQEDVFFSTECETEANLRRRAELVLDRIFENDNDTYVSVTAHFGWIKAVLHVIGRENSEFFLPNGG</sequence>
<protein>
    <submittedName>
        <fullName evidence="1">Phosphoglycerate mutase-like protein</fullName>
    </submittedName>
</protein>
<accession>A0ACC0UKR9</accession>
<comment type="caution">
    <text evidence="1">The sequence shown here is derived from an EMBL/GenBank/DDBJ whole genome shotgun (WGS) entry which is preliminary data.</text>
</comment>
<feature type="non-terminal residue" evidence="1">
    <location>
        <position position="260"/>
    </location>
</feature>
<evidence type="ECO:0000313" key="1">
    <source>
        <dbReference type="EMBL" id="KAI9512330.1"/>
    </source>
</evidence>
<gene>
    <name evidence="1" type="ORF">F5148DRAFT_1303042</name>
</gene>
<reference evidence="1" key="1">
    <citation type="submission" date="2021-03" db="EMBL/GenBank/DDBJ databases">
        <title>Evolutionary priming and transition to the ectomycorrhizal habit in an iconic lineage of mushroom-forming fungi: is preadaptation a requirement?</title>
        <authorList>
            <consortium name="DOE Joint Genome Institute"/>
            <person name="Looney B.P."/>
            <person name="Miyauchi S."/>
            <person name="Morin E."/>
            <person name="Drula E."/>
            <person name="Courty P.E."/>
            <person name="Chicoki N."/>
            <person name="Fauchery L."/>
            <person name="Kohler A."/>
            <person name="Kuo A."/>
            <person name="LaButti K."/>
            <person name="Pangilinan J."/>
            <person name="Lipzen A."/>
            <person name="Riley R."/>
            <person name="Andreopoulos W."/>
            <person name="He G."/>
            <person name="Johnson J."/>
            <person name="Barry K.W."/>
            <person name="Grigoriev I.V."/>
            <person name="Nagy L."/>
            <person name="Hibbett D."/>
            <person name="Henrissat B."/>
            <person name="Matheny P.B."/>
            <person name="Labbe J."/>
            <person name="Martin A.F."/>
        </authorList>
    </citation>
    <scope>NUCLEOTIDE SEQUENCE</scope>
    <source>
        <strain evidence="1">BPL698</strain>
    </source>
</reference>
<dbReference type="Proteomes" id="UP001207468">
    <property type="component" value="Unassembled WGS sequence"/>
</dbReference>
<proteinExistence type="predicted"/>
<dbReference type="EMBL" id="JAGFNK010000010">
    <property type="protein sequence ID" value="KAI9512330.1"/>
    <property type="molecule type" value="Genomic_DNA"/>
</dbReference>
<name>A0ACC0UKR9_9AGAM</name>
<keyword evidence="2" id="KW-1185">Reference proteome</keyword>
<organism evidence="1 2">
    <name type="scientific">Russula earlei</name>
    <dbReference type="NCBI Taxonomy" id="71964"/>
    <lineage>
        <taxon>Eukaryota</taxon>
        <taxon>Fungi</taxon>
        <taxon>Dikarya</taxon>
        <taxon>Basidiomycota</taxon>
        <taxon>Agaricomycotina</taxon>
        <taxon>Agaricomycetes</taxon>
        <taxon>Russulales</taxon>
        <taxon>Russulaceae</taxon>
        <taxon>Russula</taxon>
    </lineage>
</organism>